<dbReference type="InterPro" id="IPR027640">
    <property type="entry name" value="Kinesin-like_fam"/>
</dbReference>
<sequence length="355" mass="41065">MEEKIKVYINLKYDENSIWKYQNNQLSYETEHETKFLDVSQGITVKNLPKLFDSFNKKIHSDLIEKIVDNFLNKKDTTVFAYGQTGSGKTFILSGKDIADSKQVGIVETTIEKLFDSFDSLSISIFEIYNERVYDVSNARKEIKMFTKSDGYAYLKNIETRKCKSISETQEFYKNALINRRTSSTEFNLNSSRSHLVVQIKNDSNLINFIDLAGSEKATTEAERKCEGRYINTSLLALGNVVNSYVKKEKPKFRDSKLTRILQESFESGANIIALCMINPLKHHISDSVSTINFAARLANINVIKKTEENTYDLEFIIDEYKCSEMMIACFEDYENTISYYRNYIKKLKNHINKV</sequence>
<feature type="domain" description="Kinesin motor" evidence="2">
    <location>
        <begin position="4"/>
        <end position="301"/>
    </location>
</feature>
<keyword evidence="1" id="KW-0505">Motor protein</keyword>
<dbReference type="PANTHER" id="PTHR24115">
    <property type="entry name" value="KINESIN-RELATED"/>
    <property type="match status" value="1"/>
</dbReference>
<dbReference type="PANTHER" id="PTHR24115:SF799">
    <property type="entry name" value="KINESIN-LIKE PROTEIN"/>
    <property type="match status" value="1"/>
</dbReference>
<keyword evidence="1" id="KW-0547">Nucleotide-binding</keyword>
<keyword evidence="1" id="KW-0067">ATP-binding</keyword>
<evidence type="ECO:0000313" key="3">
    <source>
        <dbReference type="EMBL" id="ORD98636.1"/>
    </source>
</evidence>
<dbReference type="VEuPathDB" id="MicrosporidiaDB:HERIO_957"/>
<comment type="caution">
    <text evidence="3">The sequence shown here is derived from an EMBL/GenBank/DDBJ whole genome shotgun (WGS) entry which is preliminary data.</text>
</comment>
<name>A0A1X0QFT2_9MICR</name>
<dbReference type="SUPFAM" id="SSF52540">
    <property type="entry name" value="P-loop containing nucleoside triphosphate hydrolases"/>
    <property type="match status" value="1"/>
</dbReference>
<dbReference type="PRINTS" id="PR00380">
    <property type="entry name" value="KINESINHEAVY"/>
</dbReference>
<reference evidence="3 4" key="1">
    <citation type="journal article" date="2017" name="Environ. Microbiol.">
        <title>Decay of the glycolytic pathway and adaptation to intranuclear parasitism within Enterocytozoonidae microsporidia.</title>
        <authorList>
            <person name="Wiredu Boakye D."/>
            <person name="Jaroenlak P."/>
            <person name="Prachumwat A."/>
            <person name="Williams T.A."/>
            <person name="Bateman K.S."/>
            <person name="Itsathitphaisarn O."/>
            <person name="Sritunyalucksana K."/>
            <person name="Paszkiewicz K.H."/>
            <person name="Moore K.A."/>
            <person name="Stentiford G.D."/>
            <person name="Williams B.A."/>
        </authorList>
    </citation>
    <scope>NUCLEOTIDE SEQUENCE [LARGE SCALE GENOMIC DNA]</scope>
    <source>
        <strain evidence="4">canceri</strain>
    </source>
</reference>
<feature type="binding site" evidence="1">
    <location>
        <begin position="83"/>
        <end position="90"/>
    </location>
    <ligand>
        <name>ATP</name>
        <dbReference type="ChEBI" id="CHEBI:30616"/>
    </ligand>
</feature>
<evidence type="ECO:0000256" key="1">
    <source>
        <dbReference type="PROSITE-ProRule" id="PRU00283"/>
    </source>
</evidence>
<dbReference type="Pfam" id="PF00225">
    <property type="entry name" value="Kinesin"/>
    <property type="match status" value="1"/>
</dbReference>
<evidence type="ECO:0000313" key="4">
    <source>
        <dbReference type="Proteomes" id="UP000192501"/>
    </source>
</evidence>
<protein>
    <submittedName>
        <fullName evidence="3">KIP2</fullName>
    </submittedName>
</protein>
<gene>
    <name evidence="3" type="primary">KIP2</name>
    <name evidence="3" type="ORF">A0H76_2144</name>
</gene>
<accession>A0A1X0QFT2</accession>
<dbReference type="Proteomes" id="UP000192501">
    <property type="component" value="Unassembled WGS sequence"/>
</dbReference>
<dbReference type="SMART" id="SM00129">
    <property type="entry name" value="KISc"/>
    <property type="match status" value="1"/>
</dbReference>
<dbReference type="GO" id="GO:0005524">
    <property type="term" value="F:ATP binding"/>
    <property type="evidence" value="ECO:0007669"/>
    <property type="project" value="UniProtKB-UniRule"/>
</dbReference>
<dbReference type="GO" id="GO:0005874">
    <property type="term" value="C:microtubule"/>
    <property type="evidence" value="ECO:0007669"/>
    <property type="project" value="TreeGrafter"/>
</dbReference>
<dbReference type="InterPro" id="IPR001752">
    <property type="entry name" value="Kinesin_motor_dom"/>
</dbReference>
<dbReference type="PROSITE" id="PS50067">
    <property type="entry name" value="KINESIN_MOTOR_2"/>
    <property type="match status" value="1"/>
</dbReference>
<dbReference type="InterPro" id="IPR027417">
    <property type="entry name" value="P-loop_NTPase"/>
</dbReference>
<dbReference type="VEuPathDB" id="MicrosporidiaDB:A0H76_2144"/>
<evidence type="ECO:0000259" key="2">
    <source>
        <dbReference type="PROSITE" id="PS50067"/>
    </source>
</evidence>
<dbReference type="InterPro" id="IPR036961">
    <property type="entry name" value="Kinesin_motor_dom_sf"/>
</dbReference>
<dbReference type="GO" id="GO:0007018">
    <property type="term" value="P:microtubule-based movement"/>
    <property type="evidence" value="ECO:0007669"/>
    <property type="project" value="InterPro"/>
</dbReference>
<proteinExistence type="inferred from homology"/>
<organism evidence="3 4">
    <name type="scientific">Hepatospora eriocheir</name>
    <dbReference type="NCBI Taxonomy" id="1081669"/>
    <lineage>
        <taxon>Eukaryota</taxon>
        <taxon>Fungi</taxon>
        <taxon>Fungi incertae sedis</taxon>
        <taxon>Microsporidia</taxon>
        <taxon>Hepatosporidae</taxon>
        <taxon>Hepatospora</taxon>
    </lineage>
</organism>
<dbReference type="GO" id="GO:0003777">
    <property type="term" value="F:microtubule motor activity"/>
    <property type="evidence" value="ECO:0007669"/>
    <property type="project" value="InterPro"/>
</dbReference>
<dbReference type="AlphaFoldDB" id="A0A1X0QFT2"/>
<dbReference type="GO" id="GO:0005871">
    <property type="term" value="C:kinesin complex"/>
    <property type="evidence" value="ECO:0007669"/>
    <property type="project" value="TreeGrafter"/>
</dbReference>
<dbReference type="GO" id="GO:0016887">
    <property type="term" value="F:ATP hydrolysis activity"/>
    <property type="evidence" value="ECO:0007669"/>
    <property type="project" value="TreeGrafter"/>
</dbReference>
<dbReference type="Gene3D" id="3.40.850.10">
    <property type="entry name" value="Kinesin motor domain"/>
    <property type="match status" value="1"/>
</dbReference>
<dbReference type="EMBL" id="LTAI01000543">
    <property type="protein sequence ID" value="ORD98636.1"/>
    <property type="molecule type" value="Genomic_DNA"/>
</dbReference>
<dbReference type="GO" id="GO:0008017">
    <property type="term" value="F:microtubule binding"/>
    <property type="evidence" value="ECO:0007669"/>
    <property type="project" value="InterPro"/>
</dbReference>
<comment type="similarity">
    <text evidence="1">Belongs to the TRAFAC class myosin-kinesin ATPase superfamily. Kinesin family.</text>
</comment>